<sequence length="90" mass="9777">MTGVWVFNACKIGRDAGELAGFDRRTGIAATGDLDEILAARPDCAVRCAMGETRPVERWPTSSGCSARGSTSSDRLPWRCGTRGRCSRRR</sequence>
<dbReference type="AlphaFoldDB" id="A0A4R4UHI5"/>
<keyword evidence="2" id="KW-1185">Reference proteome</keyword>
<gene>
    <name evidence="1" type="ORF">E1161_21250</name>
</gene>
<comment type="caution">
    <text evidence="1">The sequence shown here is derived from an EMBL/GenBank/DDBJ whole genome shotgun (WGS) entry which is preliminary data.</text>
</comment>
<dbReference type="Proteomes" id="UP000294744">
    <property type="component" value="Unassembled WGS sequence"/>
</dbReference>
<dbReference type="EMBL" id="SMKV01000032">
    <property type="protein sequence ID" value="TDC89546.1"/>
    <property type="molecule type" value="Genomic_DNA"/>
</dbReference>
<reference evidence="1 2" key="1">
    <citation type="submission" date="2019-03" db="EMBL/GenBank/DDBJ databases">
        <title>Draft genome sequences of novel Actinobacteria.</title>
        <authorList>
            <person name="Sahin N."/>
            <person name="Ay H."/>
            <person name="Saygin H."/>
        </authorList>
    </citation>
    <scope>NUCLEOTIDE SEQUENCE [LARGE SCALE GENOMIC DNA]</scope>
    <source>
        <strain evidence="1 2">16K404</strain>
    </source>
</reference>
<organism evidence="1 2">
    <name type="scientific">Saccharopolyspora aridisoli</name>
    <dbReference type="NCBI Taxonomy" id="2530385"/>
    <lineage>
        <taxon>Bacteria</taxon>
        <taxon>Bacillati</taxon>
        <taxon>Actinomycetota</taxon>
        <taxon>Actinomycetes</taxon>
        <taxon>Pseudonocardiales</taxon>
        <taxon>Pseudonocardiaceae</taxon>
        <taxon>Saccharopolyspora</taxon>
    </lineage>
</organism>
<name>A0A4R4UHI5_9PSEU</name>
<accession>A0A4R4UHI5</accession>
<evidence type="ECO:0000313" key="1">
    <source>
        <dbReference type="EMBL" id="TDC89546.1"/>
    </source>
</evidence>
<evidence type="ECO:0000313" key="2">
    <source>
        <dbReference type="Proteomes" id="UP000294744"/>
    </source>
</evidence>
<protein>
    <submittedName>
        <fullName evidence="1">Uncharacterized protein</fullName>
    </submittedName>
</protein>
<proteinExistence type="predicted"/>